<proteinExistence type="predicted"/>
<keyword evidence="4" id="KW-1185">Reference proteome</keyword>
<dbReference type="Proteomes" id="UP000315343">
    <property type="component" value="Unassembled WGS sequence"/>
</dbReference>
<protein>
    <recommendedName>
        <fullName evidence="2">SLH domain-containing protein</fullName>
    </recommendedName>
</protein>
<keyword evidence="1" id="KW-0732">Signal</keyword>
<dbReference type="AlphaFoldDB" id="A0A562JK47"/>
<accession>A0A562JK47</accession>
<feature type="signal peptide" evidence="1">
    <location>
        <begin position="1"/>
        <end position="22"/>
    </location>
</feature>
<dbReference type="EMBL" id="VLKH01000001">
    <property type="protein sequence ID" value="TWH83571.1"/>
    <property type="molecule type" value="Genomic_DNA"/>
</dbReference>
<evidence type="ECO:0000259" key="2">
    <source>
        <dbReference type="PROSITE" id="PS51272"/>
    </source>
</evidence>
<evidence type="ECO:0000313" key="3">
    <source>
        <dbReference type="EMBL" id="TWH83571.1"/>
    </source>
</evidence>
<dbReference type="RefSeq" id="WP_145078686.1">
    <property type="nucleotide sequence ID" value="NZ_VLKH01000001.1"/>
</dbReference>
<name>A0A562JK47_9FIRM</name>
<dbReference type="OrthoDB" id="9808890at2"/>
<evidence type="ECO:0000256" key="1">
    <source>
        <dbReference type="SAM" id="SignalP"/>
    </source>
</evidence>
<sequence>MKKITALLMAAMMMLCLPAAFAVELPEGVPSTLQAPTISNLELLKNEDGVPYFRVEVTVPVSVIELDEARPTDGWVDMEMEGTYGEGDDQEPLADGGGLSVWVNEENAVPGKVNTYYGTFELIDEGGMTETDIKAKAYSFRYRFSYTYYYGDGPGEWDYVYSPWSNELANKSESFYQDASSWAVGELDKAKAADLIPQILMGADMTKPITREEFAELALVLYEKTSGITAETVAANPFTDTTNPQILKALNIGVTQGTSPTTFSPKVLINREQCATMLFRTIKAIAPNGDYSIEGIKDFPDQANISEYAVQPTKYMSKLGIIKGDASTGSFMPKATTTAQQASGYGMATREAAILMSYRTYEKMK</sequence>
<dbReference type="InterPro" id="IPR001119">
    <property type="entry name" value="SLH_dom"/>
</dbReference>
<dbReference type="PROSITE" id="PS51272">
    <property type="entry name" value="SLH"/>
    <property type="match status" value="1"/>
</dbReference>
<evidence type="ECO:0000313" key="4">
    <source>
        <dbReference type="Proteomes" id="UP000315343"/>
    </source>
</evidence>
<organism evidence="3 4">
    <name type="scientific">Sedimentibacter saalensis</name>
    <dbReference type="NCBI Taxonomy" id="130788"/>
    <lineage>
        <taxon>Bacteria</taxon>
        <taxon>Bacillati</taxon>
        <taxon>Bacillota</taxon>
        <taxon>Tissierellia</taxon>
        <taxon>Sedimentibacter</taxon>
    </lineage>
</organism>
<feature type="chain" id="PRO_5022117363" description="SLH domain-containing protein" evidence="1">
    <location>
        <begin position="23"/>
        <end position="365"/>
    </location>
</feature>
<comment type="caution">
    <text evidence="3">The sequence shown here is derived from an EMBL/GenBank/DDBJ whole genome shotgun (WGS) entry which is preliminary data.</text>
</comment>
<reference evidence="3 4" key="1">
    <citation type="submission" date="2019-07" db="EMBL/GenBank/DDBJ databases">
        <title>Genomic Encyclopedia of Type Strains, Phase I: the one thousand microbial genomes (KMG-I) project.</title>
        <authorList>
            <person name="Kyrpides N."/>
        </authorList>
    </citation>
    <scope>NUCLEOTIDE SEQUENCE [LARGE SCALE GENOMIC DNA]</scope>
    <source>
        <strain evidence="3 4">DSM 13558</strain>
    </source>
</reference>
<feature type="domain" description="SLH" evidence="2">
    <location>
        <begin position="229"/>
        <end position="292"/>
    </location>
</feature>
<gene>
    <name evidence="3" type="ORF">LY60_00182</name>
</gene>